<dbReference type="HOGENOM" id="CLU_1747104_0_0_9"/>
<name>B8CWY7_HALOH</name>
<dbReference type="AlphaFoldDB" id="B8CWY7"/>
<dbReference type="EMBL" id="CP001098">
    <property type="protein sequence ID" value="ACL69806.1"/>
    <property type="molecule type" value="Genomic_DNA"/>
</dbReference>
<dbReference type="Proteomes" id="UP000000719">
    <property type="component" value="Chromosome"/>
</dbReference>
<dbReference type="InterPro" id="IPR021525">
    <property type="entry name" value="DUF3189"/>
</dbReference>
<gene>
    <name evidence="1" type="ordered locus">Hore_10500</name>
</gene>
<dbReference type="STRING" id="373903.Hore_10500"/>
<evidence type="ECO:0000313" key="1">
    <source>
        <dbReference type="EMBL" id="ACL69806.1"/>
    </source>
</evidence>
<keyword evidence="2" id="KW-1185">Reference proteome</keyword>
<dbReference type="KEGG" id="hor:Hore_10500"/>
<evidence type="ECO:0000313" key="2">
    <source>
        <dbReference type="Proteomes" id="UP000000719"/>
    </source>
</evidence>
<protein>
    <submittedName>
        <fullName evidence="1">Uncharacterized protein</fullName>
    </submittedName>
</protein>
<reference evidence="1 2" key="1">
    <citation type="journal article" date="2009" name="PLoS ONE">
        <title>Genome analysis of the anaerobic thermohalophilic bacterium Halothermothrix orenii.</title>
        <authorList>
            <person name="Mavromatis K."/>
            <person name="Ivanova N."/>
            <person name="Anderson I."/>
            <person name="Lykidis A."/>
            <person name="Hooper S.D."/>
            <person name="Sun H."/>
            <person name="Kunin V."/>
            <person name="Lapidus A."/>
            <person name="Hugenholtz P."/>
            <person name="Patel B."/>
            <person name="Kyrpides N.C."/>
        </authorList>
    </citation>
    <scope>NUCLEOTIDE SEQUENCE [LARGE SCALE GENOMIC DNA]</scope>
    <source>
        <strain evidence="2">H 168 / OCM 544 / DSM 9562</strain>
    </source>
</reference>
<dbReference type="RefSeq" id="WP_012635991.1">
    <property type="nucleotide sequence ID" value="NC_011899.1"/>
</dbReference>
<dbReference type="Pfam" id="PF11385">
    <property type="entry name" value="DUF3189"/>
    <property type="match status" value="1"/>
</dbReference>
<sequence>MRIIFHHRRNDLLSEFIIKYYLKYEEVKNKDGQTEFKKKLIREVVNEVVPQYKPGELNFIGLDGYGNQVLFINRKKHEKIVFRTLLGINRIFSRNSPIILFNVSAFENYYIKLAIFFKSIGNNYYCNKFLENGLDINIKTLEDYFARLN</sequence>
<organism evidence="1 2">
    <name type="scientific">Halothermothrix orenii (strain H 168 / OCM 544 / DSM 9562)</name>
    <dbReference type="NCBI Taxonomy" id="373903"/>
    <lineage>
        <taxon>Bacteria</taxon>
        <taxon>Bacillati</taxon>
        <taxon>Bacillota</taxon>
        <taxon>Clostridia</taxon>
        <taxon>Halanaerobiales</taxon>
        <taxon>Halothermotrichaceae</taxon>
        <taxon>Halothermothrix</taxon>
    </lineage>
</organism>
<proteinExistence type="predicted"/>
<accession>B8CWY7</accession>